<dbReference type="PANTHER" id="PTHR42791">
    <property type="entry name" value="GNAT FAMILY ACETYLTRANSFERASE"/>
    <property type="match status" value="1"/>
</dbReference>
<gene>
    <name evidence="3" type="ORF">PgNI_07863</name>
</gene>
<reference evidence="3" key="1">
    <citation type="journal article" date="2019" name="Mol. Biol. Evol.">
        <title>Blast fungal genomes show frequent chromosomal changes, gene gains and losses, and effector gene turnover.</title>
        <authorList>
            <person name="Gomez Luciano L.B."/>
            <person name="Jason Tsai I."/>
            <person name="Chuma I."/>
            <person name="Tosa Y."/>
            <person name="Chen Y.H."/>
            <person name="Li J.Y."/>
            <person name="Li M.Y."/>
            <person name="Jade Lu M.Y."/>
            <person name="Nakayashiki H."/>
            <person name="Li W.H."/>
        </authorList>
    </citation>
    <scope>NUCLEOTIDE SEQUENCE</scope>
    <source>
        <strain evidence="3">NI907</strain>
    </source>
</reference>
<organism evidence="2 3">
    <name type="scientific">Pyricularia grisea</name>
    <name type="common">Crabgrass-specific blast fungus</name>
    <name type="synonym">Magnaporthe grisea</name>
    <dbReference type="NCBI Taxonomy" id="148305"/>
    <lineage>
        <taxon>Eukaryota</taxon>
        <taxon>Fungi</taxon>
        <taxon>Dikarya</taxon>
        <taxon>Ascomycota</taxon>
        <taxon>Pezizomycotina</taxon>
        <taxon>Sordariomycetes</taxon>
        <taxon>Sordariomycetidae</taxon>
        <taxon>Magnaporthales</taxon>
        <taxon>Pyriculariaceae</taxon>
        <taxon>Pyricularia</taxon>
    </lineage>
</organism>
<dbReference type="RefSeq" id="XP_030980607.1">
    <property type="nucleotide sequence ID" value="XM_031127868.1"/>
</dbReference>
<dbReference type="KEGG" id="pgri:PgNI_07863"/>
<dbReference type="PANTHER" id="PTHR42791:SF17">
    <property type="entry name" value="ACETYLTRANSFERASE, GNAT FAMILY FAMILY (AFU_ORTHOLOGUE AFUA_8G05690)"/>
    <property type="match status" value="1"/>
</dbReference>
<evidence type="ECO:0000259" key="1">
    <source>
        <dbReference type="PROSITE" id="PS51186"/>
    </source>
</evidence>
<accession>A0A6P8B0D7</accession>
<dbReference type="GeneID" id="41962777"/>
<dbReference type="Pfam" id="PF00583">
    <property type="entry name" value="Acetyltransf_1"/>
    <property type="match status" value="1"/>
</dbReference>
<dbReference type="InterPro" id="IPR000182">
    <property type="entry name" value="GNAT_dom"/>
</dbReference>
<dbReference type="CDD" id="cd04301">
    <property type="entry name" value="NAT_SF"/>
    <property type="match status" value="1"/>
</dbReference>
<dbReference type="AlphaFoldDB" id="A0A6P8B0D7"/>
<dbReference type="PROSITE" id="PS51186">
    <property type="entry name" value="GNAT"/>
    <property type="match status" value="1"/>
</dbReference>
<dbReference type="InterPro" id="IPR016181">
    <property type="entry name" value="Acyl_CoA_acyltransferase"/>
</dbReference>
<dbReference type="SUPFAM" id="SSF55729">
    <property type="entry name" value="Acyl-CoA N-acyltransferases (Nat)"/>
    <property type="match status" value="1"/>
</dbReference>
<reference evidence="3" key="3">
    <citation type="submission" date="2025-08" db="UniProtKB">
        <authorList>
            <consortium name="RefSeq"/>
        </authorList>
    </citation>
    <scope>IDENTIFICATION</scope>
    <source>
        <strain evidence="3">NI907</strain>
    </source>
</reference>
<protein>
    <recommendedName>
        <fullName evidence="1">N-acetyltransferase domain-containing protein</fullName>
    </recommendedName>
</protein>
<dbReference type="Gene3D" id="3.40.630.30">
    <property type="match status" value="1"/>
</dbReference>
<dbReference type="GO" id="GO:0016747">
    <property type="term" value="F:acyltransferase activity, transferring groups other than amino-acyl groups"/>
    <property type="evidence" value="ECO:0007669"/>
    <property type="project" value="InterPro"/>
</dbReference>
<reference evidence="3" key="2">
    <citation type="submission" date="2019-10" db="EMBL/GenBank/DDBJ databases">
        <authorList>
            <consortium name="NCBI Genome Project"/>
        </authorList>
    </citation>
    <scope>NUCLEOTIDE SEQUENCE</scope>
    <source>
        <strain evidence="3">NI907</strain>
    </source>
</reference>
<dbReference type="InterPro" id="IPR052523">
    <property type="entry name" value="Trichothecene_AcTrans"/>
</dbReference>
<name>A0A6P8B0D7_PYRGI</name>
<dbReference type="Proteomes" id="UP000515153">
    <property type="component" value="Unplaced"/>
</dbReference>
<evidence type="ECO:0000313" key="2">
    <source>
        <dbReference type="Proteomes" id="UP000515153"/>
    </source>
</evidence>
<feature type="domain" description="N-acetyltransferase" evidence="1">
    <location>
        <begin position="3"/>
        <end position="206"/>
    </location>
</feature>
<evidence type="ECO:0000313" key="3">
    <source>
        <dbReference type="RefSeq" id="XP_030980607.1"/>
    </source>
</evidence>
<sequence>MPLAVLPALVGDIKDVYDVQFDAFRDEPIMRFLYPGGVDREAHHKGTVTWWNHDLTGHHIKCVDTDTGRIVGMASWDVFWKPGDGFERPAGIPWLEGEEKARCEAVLGAMWDLRVRFFGKRRHIYLAAVAVEPQYQRRGIGSLLLQWGVNLAEQLQVPIYTEASRSGFGLYERMGFERLTHVQLIQRAEVTGDAADAEVPLVARMPSAAKGMSFKEWEEKGFPEKYE</sequence>
<proteinExistence type="predicted"/>
<keyword evidence="2" id="KW-1185">Reference proteome</keyword>